<organism evidence="2 3">
    <name type="scientific">Rosa chinensis</name>
    <name type="common">China rose</name>
    <dbReference type="NCBI Taxonomy" id="74649"/>
    <lineage>
        <taxon>Eukaryota</taxon>
        <taxon>Viridiplantae</taxon>
        <taxon>Streptophyta</taxon>
        <taxon>Embryophyta</taxon>
        <taxon>Tracheophyta</taxon>
        <taxon>Spermatophyta</taxon>
        <taxon>Magnoliopsida</taxon>
        <taxon>eudicotyledons</taxon>
        <taxon>Gunneridae</taxon>
        <taxon>Pentapetalae</taxon>
        <taxon>rosids</taxon>
        <taxon>fabids</taxon>
        <taxon>Rosales</taxon>
        <taxon>Rosaceae</taxon>
        <taxon>Rosoideae</taxon>
        <taxon>Rosoideae incertae sedis</taxon>
        <taxon>Rosa</taxon>
    </lineage>
</organism>
<comment type="caution">
    <text evidence="2">The sequence shown here is derived from an EMBL/GenBank/DDBJ whole genome shotgun (WGS) entry which is preliminary data.</text>
</comment>
<name>A0A2P6RI90_ROSCH</name>
<dbReference type="Gramene" id="PRQ46150">
    <property type="protein sequence ID" value="PRQ46150"/>
    <property type="gene ID" value="RchiOBHm_Chr2g0085971"/>
</dbReference>
<sequence>MNMKPIWCCGSGGRWRAAGVADDDVLGEGEVDGGVEDRKGGELDGADGDFGVFG</sequence>
<evidence type="ECO:0000256" key="1">
    <source>
        <dbReference type="SAM" id="MobiDB-lite"/>
    </source>
</evidence>
<evidence type="ECO:0000313" key="2">
    <source>
        <dbReference type="EMBL" id="PRQ46150.1"/>
    </source>
</evidence>
<evidence type="ECO:0000313" key="3">
    <source>
        <dbReference type="Proteomes" id="UP000238479"/>
    </source>
</evidence>
<dbReference type="Proteomes" id="UP000238479">
    <property type="component" value="Chromosome 2"/>
</dbReference>
<dbReference type="EMBL" id="PDCK01000040">
    <property type="protein sequence ID" value="PRQ46150.1"/>
    <property type="molecule type" value="Genomic_DNA"/>
</dbReference>
<protein>
    <submittedName>
        <fullName evidence="2">Uncharacterized protein</fullName>
    </submittedName>
</protein>
<gene>
    <name evidence="2" type="ORF">RchiOBHm_Chr2g0085971</name>
</gene>
<proteinExistence type="predicted"/>
<accession>A0A2P6RI90</accession>
<keyword evidence="3" id="KW-1185">Reference proteome</keyword>
<reference evidence="2 3" key="1">
    <citation type="journal article" date="2018" name="Nat. Genet.">
        <title>The Rosa genome provides new insights in the design of modern roses.</title>
        <authorList>
            <person name="Bendahmane M."/>
        </authorList>
    </citation>
    <scope>NUCLEOTIDE SEQUENCE [LARGE SCALE GENOMIC DNA]</scope>
    <source>
        <strain evidence="3">cv. Old Blush</strain>
    </source>
</reference>
<dbReference type="AlphaFoldDB" id="A0A2P6RI90"/>
<feature type="region of interest" description="Disordered" evidence="1">
    <location>
        <begin position="29"/>
        <end position="54"/>
    </location>
</feature>